<protein>
    <submittedName>
        <fullName evidence="1">Uncharacterized protein</fullName>
    </submittedName>
</protein>
<reference evidence="2" key="1">
    <citation type="journal article" date="2019" name="Int. J. Syst. Evol. Microbiol.">
        <title>The Global Catalogue of Microorganisms (GCM) 10K type strain sequencing project: providing services to taxonomists for standard genome sequencing and annotation.</title>
        <authorList>
            <consortium name="The Broad Institute Genomics Platform"/>
            <consortium name="The Broad Institute Genome Sequencing Center for Infectious Disease"/>
            <person name="Wu L."/>
            <person name="Ma J."/>
        </authorList>
    </citation>
    <scope>NUCLEOTIDE SEQUENCE [LARGE SCALE GENOMIC DNA]</scope>
    <source>
        <strain evidence="2">KCTC 23723</strain>
    </source>
</reference>
<dbReference type="SUPFAM" id="SSF102405">
    <property type="entry name" value="MCP/YpsA-like"/>
    <property type="match status" value="1"/>
</dbReference>
<comment type="caution">
    <text evidence="1">The sequence shown here is derived from an EMBL/GenBank/DDBJ whole genome shotgun (WGS) entry which is preliminary data.</text>
</comment>
<dbReference type="Proteomes" id="UP000634667">
    <property type="component" value="Unassembled WGS sequence"/>
</dbReference>
<dbReference type="RefSeq" id="WP_189480800.1">
    <property type="nucleotide sequence ID" value="NZ_BMYR01000003.1"/>
</dbReference>
<dbReference type="EMBL" id="BMYR01000003">
    <property type="protein sequence ID" value="GGW54559.1"/>
    <property type="molecule type" value="Genomic_DNA"/>
</dbReference>
<evidence type="ECO:0000313" key="1">
    <source>
        <dbReference type="EMBL" id="GGW54559.1"/>
    </source>
</evidence>
<proteinExistence type="predicted"/>
<keyword evidence="2" id="KW-1185">Reference proteome</keyword>
<gene>
    <name evidence="1" type="ORF">GCM10008111_08150</name>
</gene>
<evidence type="ECO:0000313" key="2">
    <source>
        <dbReference type="Proteomes" id="UP000634667"/>
    </source>
</evidence>
<organism evidence="1 2">
    <name type="scientific">Alishewanella tabrizica</name>
    <dbReference type="NCBI Taxonomy" id="671278"/>
    <lineage>
        <taxon>Bacteria</taxon>
        <taxon>Pseudomonadati</taxon>
        <taxon>Pseudomonadota</taxon>
        <taxon>Gammaproteobacteria</taxon>
        <taxon>Alteromonadales</taxon>
        <taxon>Alteromonadaceae</taxon>
        <taxon>Alishewanella</taxon>
    </lineage>
</organism>
<accession>A0ABQ2WJD5</accession>
<name>A0ABQ2WJD5_9ALTE</name>
<sequence>MTEIRLGFTGHRPNRLSPEHMLAIRGRLIYVFEKLYMAIADSEIYFSSSKVGFTLVSGMAAGADLAAIHAAKHLSWRLHLLLPYNRNDFIKTFSSIKDIDEFTQFLADASNVTEMDALGLLTSIDESHEVLGKYLLDNCDMLVAVWDGGESKGKGGTVDIVESAIKIGKRVIWLDTSSSEISAKISKISANDNQVTWTANLNNELNSLGEFFISN</sequence>
<dbReference type="Gene3D" id="3.40.50.450">
    <property type="match status" value="1"/>
</dbReference>